<name>A0AA42CXL9_9GAMM</name>
<reference evidence="6" key="1">
    <citation type="submission" date="2022-11" db="EMBL/GenBank/DDBJ databases">
        <title>Larsenimonas rhizosphaerae sp. nov., isolated from a tidal mudflat.</title>
        <authorList>
            <person name="Lee S.D."/>
            <person name="Kim I.S."/>
        </authorList>
    </citation>
    <scope>NUCLEOTIDE SEQUENCE</scope>
    <source>
        <strain evidence="6">GH2-1</strain>
    </source>
</reference>
<dbReference type="SUPFAM" id="SSF46785">
    <property type="entry name" value="Winged helix' DNA-binding domain"/>
    <property type="match status" value="1"/>
</dbReference>
<dbReference type="InterPro" id="IPR005471">
    <property type="entry name" value="Tscrpt_reg_IclR_N"/>
</dbReference>
<dbReference type="SUPFAM" id="SSF55781">
    <property type="entry name" value="GAF domain-like"/>
    <property type="match status" value="1"/>
</dbReference>
<proteinExistence type="predicted"/>
<organism evidence="6 7">
    <name type="scientific">Larsenimonas rhizosphaerae</name>
    <dbReference type="NCBI Taxonomy" id="2944682"/>
    <lineage>
        <taxon>Bacteria</taxon>
        <taxon>Pseudomonadati</taxon>
        <taxon>Pseudomonadota</taxon>
        <taxon>Gammaproteobacteria</taxon>
        <taxon>Oceanospirillales</taxon>
        <taxon>Halomonadaceae</taxon>
        <taxon>Larsenimonas</taxon>
    </lineage>
</organism>
<accession>A0AA42CXL9</accession>
<dbReference type="EMBL" id="JAPIVE010000002">
    <property type="protein sequence ID" value="MCX2524033.1"/>
    <property type="molecule type" value="Genomic_DNA"/>
</dbReference>
<feature type="domain" description="IclR-ED" evidence="5">
    <location>
        <begin position="65"/>
        <end position="231"/>
    </location>
</feature>
<dbReference type="GO" id="GO:0003700">
    <property type="term" value="F:DNA-binding transcription factor activity"/>
    <property type="evidence" value="ECO:0007669"/>
    <property type="project" value="TreeGrafter"/>
</dbReference>
<evidence type="ECO:0000259" key="5">
    <source>
        <dbReference type="PROSITE" id="PS51078"/>
    </source>
</evidence>
<dbReference type="InterPro" id="IPR050707">
    <property type="entry name" value="HTH_MetabolicPath_Reg"/>
</dbReference>
<keyword evidence="1" id="KW-0805">Transcription regulation</keyword>
<dbReference type="InterPro" id="IPR011991">
    <property type="entry name" value="ArsR-like_HTH"/>
</dbReference>
<dbReference type="Gene3D" id="3.30.450.40">
    <property type="match status" value="1"/>
</dbReference>
<dbReference type="PANTHER" id="PTHR30136">
    <property type="entry name" value="HELIX-TURN-HELIX TRANSCRIPTIONAL REGULATOR, ICLR FAMILY"/>
    <property type="match status" value="1"/>
</dbReference>
<dbReference type="PANTHER" id="PTHR30136:SF35">
    <property type="entry name" value="HTH-TYPE TRANSCRIPTIONAL REGULATOR RV1719"/>
    <property type="match status" value="1"/>
</dbReference>
<gene>
    <name evidence="6" type="ORF">OQ287_07265</name>
</gene>
<dbReference type="InterPro" id="IPR029016">
    <property type="entry name" value="GAF-like_dom_sf"/>
</dbReference>
<keyword evidence="7" id="KW-1185">Reference proteome</keyword>
<dbReference type="GO" id="GO:0003677">
    <property type="term" value="F:DNA binding"/>
    <property type="evidence" value="ECO:0007669"/>
    <property type="project" value="UniProtKB-KW"/>
</dbReference>
<dbReference type="InterPro" id="IPR014757">
    <property type="entry name" value="Tscrpt_reg_IclR_C"/>
</dbReference>
<dbReference type="GO" id="GO:0045892">
    <property type="term" value="P:negative regulation of DNA-templated transcription"/>
    <property type="evidence" value="ECO:0007669"/>
    <property type="project" value="TreeGrafter"/>
</dbReference>
<dbReference type="SMART" id="SM00346">
    <property type="entry name" value="HTH_ICLR"/>
    <property type="match status" value="1"/>
</dbReference>
<evidence type="ECO:0000313" key="6">
    <source>
        <dbReference type="EMBL" id="MCX2524033.1"/>
    </source>
</evidence>
<dbReference type="Proteomes" id="UP001165678">
    <property type="component" value="Unassembled WGS sequence"/>
</dbReference>
<dbReference type="PROSITE" id="PS51077">
    <property type="entry name" value="HTH_ICLR"/>
    <property type="match status" value="1"/>
</dbReference>
<dbReference type="RefSeq" id="WP_265896006.1">
    <property type="nucleotide sequence ID" value="NZ_JAPIVE010000002.1"/>
</dbReference>
<keyword evidence="3" id="KW-0804">Transcription</keyword>
<evidence type="ECO:0000313" key="7">
    <source>
        <dbReference type="Proteomes" id="UP001165678"/>
    </source>
</evidence>
<feature type="domain" description="HTH iclR-type" evidence="4">
    <location>
        <begin position="2"/>
        <end position="64"/>
    </location>
</feature>
<dbReference type="AlphaFoldDB" id="A0AA42CXL9"/>
<protein>
    <submittedName>
        <fullName evidence="6">IclR family transcriptional regulator</fullName>
    </submittedName>
</protein>
<dbReference type="PROSITE" id="PS51078">
    <property type="entry name" value="ICLR_ED"/>
    <property type="match status" value="1"/>
</dbReference>
<dbReference type="CDD" id="cd00090">
    <property type="entry name" value="HTH_ARSR"/>
    <property type="match status" value="1"/>
</dbReference>
<evidence type="ECO:0000256" key="1">
    <source>
        <dbReference type="ARBA" id="ARBA00023015"/>
    </source>
</evidence>
<dbReference type="Gene3D" id="1.10.10.10">
    <property type="entry name" value="Winged helix-like DNA-binding domain superfamily/Winged helix DNA-binding domain"/>
    <property type="match status" value="1"/>
</dbReference>
<evidence type="ECO:0000259" key="4">
    <source>
        <dbReference type="PROSITE" id="PS51077"/>
    </source>
</evidence>
<dbReference type="InterPro" id="IPR036388">
    <property type="entry name" value="WH-like_DNA-bd_sf"/>
</dbReference>
<keyword evidence="2" id="KW-0238">DNA-binding</keyword>
<evidence type="ECO:0000256" key="2">
    <source>
        <dbReference type="ARBA" id="ARBA00023125"/>
    </source>
</evidence>
<sequence>MIQSIERAIAILEAMADAGGSARLQQLAQRLGLKTSTAHNILKTLDKMGYVQRREGSTLYYLGERILTLTRVIGDDDALRSRLRPCLNAIAEKTRETVFVAVPCGKEVYFLDAIESDRPLKAASPLGQRSPMVGSAIGMIFLAFIPRLREALTSLHAEQRPAPMEDEIRQIYQQGYALDLEVFSADLNCVAIPWLDNGEVRAGIGISGPASRLPEARLRELASIMAEVLHQ</sequence>
<dbReference type="FunFam" id="1.10.10.10:FF:000056">
    <property type="entry name" value="IclR family transcriptional regulator"/>
    <property type="match status" value="1"/>
</dbReference>
<dbReference type="Pfam" id="PF09339">
    <property type="entry name" value="HTH_IclR"/>
    <property type="match status" value="1"/>
</dbReference>
<comment type="caution">
    <text evidence="6">The sequence shown here is derived from an EMBL/GenBank/DDBJ whole genome shotgun (WGS) entry which is preliminary data.</text>
</comment>
<dbReference type="InterPro" id="IPR036390">
    <property type="entry name" value="WH_DNA-bd_sf"/>
</dbReference>
<evidence type="ECO:0000256" key="3">
    <source>
        <dbReference type="ARBA" id="ARBA00023163"/>
    </source>
</evidence>
<dbReference type="Pfam" id="PF01614">
    <property type="entry name" value="IclR_C"/>
    <property type="match status" value="1"/>
</dbReference>